<organism evidence="13">
    <name type="scientific">hydrothermal vent metagenome</name>
    <dbReference type="NCBI Taxonomy" id="652676"/>
    <lineage>
        <taxon>unclassified sequences</taxon>
        <taxon>metagenomes</taxon>
        <taxon>ecological metagenomes</taxon>
    </lineage>
</organism>
<keyword evidence="11" id="KW-0472">Membrane</keyword>
<keyword evidence="5" id="KW-0597">Phosphoprotein</keyword>
<dbReference type="PANTHER" id="PTHR43547:SF2">
    <property type="entry name" value="HYBRID SIGNAL TRANSDUCTION HISTIDINE KINASE C"/>
    <property type="match status" value="1"/>
</dbReference>
<keyword evidence="9" id="KW-0067">ATP-binding</keyword>
<dbReference type="SMART" id="SM00388">
    <property type="entry name" value="HisKA"/>
    <property type="match status" value="1"/>
</dbReference>
<sequence>MKQKTYDIVEPSHAISPKHLARLLQISHQLSSTLRLDDLLSLVMEVATELTNTETASILLVDRSTGHLHFAASTRGEVPRDIVVPLDNSIAGWVVRHGRSLILNDVQTDERFYANVDEDLEFVTRSMLAVPLATSQGMIGALEVINKRDESPYTSQDVALMEALASQSAVAIVNVRLFNQSDLIAEIMHEIKTPLMAISAASELLTRPEIPQEKHGELINMIKKESNRLSTMTKDFLDFARLESGRMQLAEEAVAVQQIIEEVVAISSTQAEARNIEIVQKLASDLPTESSATAVIGDFDRLKQVLLNLVSNATKYNVENGRITITASCQAEHMQIGVADTGLGIEPEDIEHLFERFYRIPGSEGADGSGLGLSVALKIVEEHNGRIEVESTVGEGTTFTIVLPLTTQLG</sequence>
<dbReference type="GO" id="GO:0005524">
    <property type="term" value="F:ATP binding"/>
    <property type="evidence" value="ECO:0007669"/>
    <property type="project" value="UniProtKB-KW"/>
</dbReference>
<keyword evidence="10" id="KW-0902">Two-component regulatory system</keyword>
<keyword evidence="6" id="KW-0808">Transferase</keyword>
<name>A0A3B0UIC9_9ZZZZ</name>
<accession>A0A3B0UIC9</accession>
<dbReference type="Gene3D" id="1.10.287.130">
    <property type="match status" value="1"/>
</dbReference>
<dbReference type="SMART" id="SM00387">
    <property type="entry name" value="HATPase_c"/>
    <property type="match status" value="1"/>
</dbReference>
<feature type="domain" description="Histidine kinase" evidence="12">
    <location>
        <begin position="186"/>
        <end position="407"/>
    </location>
</feature>
<evidence type="ECO:0000256" key="3">
    <source>
        <dbReference type="ARBA" id="ARBA00012438"/>
    </source>
</evidence>
<dbReference type="SUPFAM" id="SSF55874">
    <property type="entry name" value="ATPase domain of HSP90 chaperone/DNA topoisomerase II/histidine kinase"/>
    <property type="match status" value="1"/>
</dbReference>
<dbReference type="Pfam" id="PF13185">
    <property type="entry name" value="GAF_2"/>
    <property type="match status" value="1"/>
</dbReference>
<evidence type="ECO:0000256" key="6">
    <source>
        <dbReference type="ARBA" id="ARBA00022679"/>
    </source>
</evidence>
<comment type="subcellular location">
    <subcellularLocation>
        <location evidence="2">Cell membrane</location>
    </subcellularLocation>
</comment>
<evidence type="ECO:0000259" key="12">
    <source>
        <dbReference type="PROSITE" id="PS50109"/>
    </source>
</evidence>
<dbReference type="SMART" id="SM00065">
    <property type="entry name" value="GAF"/>
    <property type="match status" value="1"/>
</dbReference>
<dbReference type="PROSITE" id="PS50109">
    <property type="entry name" value="HIS_KIN"/>
    <property type="match status" value="1"/>
</dbReference>
<evidence type="ECO:0000256" key="10">
    <source>
        <dbReference type="ARBA" id="ARBA00023012"/>
    </source>
</evidence>
<dbReference type="InterPro" id="IPR036097">
    <property type="entry name" value="HisK_dim/P_sf"/>
</dbReference>
<dbReference type="InterPro" id="IPR005467">
    <property type="entry name" value="His_kinase_dom"/>
</dbReference>
<dbReference type="CDD" id="cd00082">
    <property type="entry name" value="HisKA"/>
    <property type="match status" value="1"/>
</dbReference>
<dbReference type="Pfam" id="PF00512">
    <property type="entry name" value="HisKA"/>
    <property type="match status" value="1"/>
</dbReference>
<dbReference type="PANTHER" id="PTHR43547">
    <property type="entry name" value="TWO-COMPONENT HISTIDINE KINASE"/>
    <property type="match status" value="1"/>
</dbReference>
<evidence type="ECO:0000256" key="4">
    <source>
        <dbReference type="ARBA" id="ARBA00022475"/>
    </source>
</evidence>
<keyword evidence="4" id="KW-1003">Cell membrane</keyword>
<dbReference type="GO" id="GO:0005886">
    <property type="term" value="C:plasma membrane"/>
    <property type="evidence" value="ECO:0007669"/>
    <property type="project" value="UniProtKB-SubCell"/>
</dbReference>
<dbReference type="Gene3D" id="3.30.450.40">
    <property type="match status" value="1"/>
</dbReference>
<dbReference type="InterPro" id="IPR029016">
    <property type="entry name" value="GAF-like_dom_sf"/>
</dbReference>
<dbReference type="GO" id="GO:0000155">
    <property type="term" value="F:phosphorelay sensor kinase activity"/>
    <property type="evidence" value="ECO:0007669"/>
    <property type="project" value="InterPro"/>
</dbReference>
<keyword evidence="8" id="KW-0418">Kinase</keyword>
<dbReference type="PRINTS" id="PR00344">
    <property type="entry name" value="BCTRLSENSOR"/>
</dbReference>
<comment type="catalytic activity">
    <reaction evidence="1">
        <text>ATP + protein L-histidine = ADP + protein N-phospho-L-histidine.</text>
        <dbReference type="EC" id="2.7.13.3"/>
    </reaction>
</comment>
<evidence type="ECO:0000256" key="2">
    <source>
        <dbReference type="ARBA" id="ARBA00004236"/>
    </source>
</evidence>
<dbReference type="SUPFAM" id="SSF47384">
    <property type="entry name" value="Homodimeric domain of signal transducing histidine kinase"/>
    <property type="match status" value="1"/>
</dbReference>
<dbReference type="InterPro" id="IPR003594">
    <property type="entry name" value="HATPase_dom"/>
</dbReference>
<keyword evidence="7" id="KW-0547">Nucleotide-binding</keyword>
<dbReference type="FunFam" id="3.30.565.10:FF:000023">
    <property type="entry name" value="PAS domain-containing sensor histidine kinase"/>
    <property type="match status" value="1"/>
</dbReference>
<reference evidence="13" key="1">
    <citation type="submission" date="2018-06" db="EMBL/GenBank/DDBJ databases">
        <authorList>
            <person name="Zhirakovskaya E."/>
        </authorList>
    </citation>
    <scope>NUCLEOTIDE SEQUENCE</scope>
</reference>
<proteinExistence type="predicted"/>
<dbReference type="Pfam" id="PF02518">
    <property type="entry name" value="HATPase_c"/>
    <property type="match status" value="1"/>
</dbReference>
<evidence type="ECO:0000256" key="9">
    <source>
        <dbReference type="ARBA" id="ARBA00022840"/>
    </source>
</evidence>
<dbReference type="EC" id="2.7.13.3" evidence="3"/>
<gene>
    <name evidence="13" type="ORF">MNBD_CHLOROFLEXI01-2390</name>
</gene>
<dbReference type="InterPro" id="IPR003018">
    <property type="entry name" value="GAF"/>
</dbReference>
<evidence type="ECO:0000313" key="13">
    <source>
        <dbReference type="EMBL" id="VAW30821.1"/>
    </source>
</evidence>
<dbReference type="AlphaFoldDB" id="A0A3B0UIC9"/>
<dbReference type="SUPFAM" id="SSF55781">
    <property type="entry name" value="GAF domain-like"/>
    <property type="match status" value="1"/>
</dbReference>
<protein>
    <recommendedName>
        <fullName evidence="3">histidine kinase</fullName>
        <ecNumber evidence="3">2.7.13.3</ecNumber>
    </recommendedName>
</protein>
<evidence type="ECO:0000256" key="11">
    <source>
        <dbReference type="ARBA" id="ARBA00023136"/>
    </source>
</evidence>
<evidence type="ECO:0000256" key="5">
    <source>
        <dbReference type="ARBA" id="ARBA00022553"/>
    </source>
</evidence>
<evidence type="ECO:0000256" key="1">
    <source>
        <dbReference type="ARBA" id="ARBA00000085"/>
    </source>
</evidence>
<dbReference type="InterPro" id="IPR003661">
    <property type="entry name" value="HisK_dim/P_dom"/>
</dbReference>
<dbReference type="Gene3D" id="3.30.565.10">
    <property type="entry name" value="Histidine kinase-like ATPase, C-terminal domain"/>
    <property type="match status" value="1"/>
</dbReference>
<evidence type="ECO:0000256" key="8">
    <source>
        <dbReference type="ARBA" id="ARBA00022777"/>
    </source>
</evidence>
<dbReference type="InterPro" id="IPR004358">
    <property type="entry name" value="Sig_transdc_His_kin-like_C"/>
</dbReference>
<dbReference type="EMBL" id="UOEU01000091">
    <property type="protein sequence ID" value="VAW30821.1"/>
    <property type="molecule type" value="Genomic_DNA"/>
</dbReference>
<dbReference type="InterPro" id="IPR036890">
    <property type="entry name" value="HATPase_C_sf"/>
</dbReference>
<evidence type="ECO:0000256" key="7">
    <source>
        <dbReference type="ARBA" id="ARBA00022741"/>
    </source>
</evidence>
<dbReference type="CDD" id="cd00075">
    <property type="entry name" value="HATPase"/>
    <property type="match status" value="1"/>
</dbReference>